<dbReference type="InParanoid" id="G0R4P7"/>
<keyword evidence="2" id="KW-0808">Transferase</keyword>
<dbReference type="Proteomes" id="UP000008983">
    <property type="component" value="Unassembled WGS sequence"/>
</dbReference>
<organism evidence="2 3">
    <name type="scientific">Ichthyophthirius multifiliis</name>
    <name type="common">White spot disease agent</name>
    <name type="synonym">Ich</name>
    <dbReference type="NCBI Taxonomy" id="5932"/>
    <lineage>
        <taxon>Eukaryota</taxon>
        <taxon>Sar</taxon>
        <taxon>Alveolata</taxon>
        <taxon>Ciliophora</taxon>
        <taxon>Intramacronucleata</taxon>
        <taxon>Oligohymenophorea</taxon>
        <taxon>Hymenostomatida</taxon>
        <taxon>Ophryoglenina</taxon>
        <taxon>Ichthyophthirius</taxon>
    </lineage>
</organism>
<dbReference type="PROSITE" id="PS50011">
    <property type="entry name" value="PROTEIN_KINASE_DOM"/>
    <property type="match status" value="1"/>
</dbReference>
<dbReference type="RefSeq" id="XP_004025005.1">
    <property type="nucleotide sequence ID" value="XM_004024956.1"/>
</dbReference>
<gene>
    <name evidence="2" type="ORF">IMG5_194160</name>
</gene>
<evidence type="ECO:0000313" key="3">
    <source>
        <dbReference type="Proteomes" id="UP000008983"/>
    </source>
</evidence>
<proteinExistence type="predicted"/>
<dbReference type="PANTHER" id="PTHR13902">
    <property type="entry name" value="SERINE/THREONINE-PROTEIN KINASE WNK WITH NO LYSINE -RELATED"/>
    <property type="match status" value="1"/>
</dbReference>
<dbReference type="GO" id="GO:0005524">
    <property type="term" value="F:ATP binding"/>
    <property type="evidence" value="ECO:0007669"/>
    <property type="project" value="InterPro"/>
</dbReference>
<accession>G0R4P7</accession>
<reference evidence="2 3" key="1">
    <citation type="submission" date="2011-07" db="EMBL/GenBank/DDBJ databases">
        <authorList>
            <person name="Coyne R."/>
            <person name="Brami D."/>
            <person name="Johnson J."/>
            <person name="Hostetler J."/>
            <person name="Hannick L."/>
            <person name="Clark T."/>
            <person name="Cassidy-Hanley D."/>
            <person name="Inman J."/>
        </authorList>
    </citation>
    <scope>NUCLEOTIDE SEQUENCE [LARGE SCALE GENOMIC DNA]</scope>
    <source>
        <strain evidence="2 3">G5</strain>
    </source>
</reference>
<evidence type="ECO:0000259" key="1">
    <source>
        <dbReference type="PROSITE" id="PS50011"/>
    </source>
</evidence>
<evidence type="ECO:0000313" key="2">
    <source>
        <dbReference type="EMBL" id="EGR27553.1"/>
    </source>
</evidence>
<dbReference type="SUPFAM" id="SSF56112">
    <property type="entry name" value="Protein kinase-like (PK-like)"/>
    <property type="match status" value="1"/>
</dbReference>
<dbReference type="InterPro" id="IPR000719">
    <property type="entry name" value="Prot_kinase_dom"/>
</dbReference>
<dbReference type="STRING" id="857967.G0R4P7"/>
<dbReference type="Gene3D" id="1.10.510.10">
    <property type="entry name" value="Transferase(Phosphotransferase) domain 1"/>
    <property type="match status" value="1"/>
</dbReference>
<dbReference type="eggNOG" id="KOG0584">
    <property type="taxonomic scope" value="Eukaryota"/>
</dbReference>
<dbReference type="GeneID" id="14903625"/>
<dbReference type="InterPro" id="IPR011009">
    <property type="entry name" value="Kinase-like_dom_sf"/>
</dbReference>
<feature type="domain" description="Protein kinase" evidence="1">
    <location>
        <begin position="1"/>
        <end position="80"/>
    </location>
</feature>
<dbReference type="Pfam" id="PF00069">
    <property type="entry name" value="Pkinase"/>
    <property type="match status" value="1"/>
</dbReference>
<dbReference type="GO" id="GO:0004672">
    <property type="term" value="F:protein kinase activity"/>
    <property type="evidence" value="ECO:0007669"/>
    <property type="project" value="InterPro"/>
</dbReference>
<dbReference type="EMBL" id="GL984353">
    <property type="protein sequence ID" value="EGR27553.1"/>
    <property type="molecule type" value="Genomic_DNA"/>
</dbReference>
<name>G0R4P7_ICHMU</name>
<dbReference type="AlphaFoldDB" id="G0R4P7"/>
<sequence>MVQIRIGDLGLALTLKTDYTSSVLGTPEFMAPEIYEEKYGTPVDIYAFGMCLLEMATLEVPYKECRSPAQHFNIRKRKGK</sequence>
<keyword evidence="2" id="KW-0418">Kinase</keyword>
<keyword evidence="3" id="KW-1185">Reference proteome</keyword>
<protein>
    <submittedName>
        <fullName evidence="2">Protein kinase domain protein</fullName>
    </submittedName>
</protein>
<dbReference type="InterPro" id="IPR050588">
    <property type="entry name" value="WNK_Ser-Thr_kinase"/>
</dbReference>
<dbReference type="OrthoDB" id="4062651at2759"/>